<dbReference type="Proteomes" id="UP001244341">
    <property type="component" value="Chromosome 1b"/>
</dbReference>
<dbReference type="InterPro" id="IPR022742">
    <property type="entry name" value="Hydrolase_4"/>
</dbReference>
<evidence type="ECO:0000313" key="4">
    <source>
        <dbReference type="Proteomes" id="UP001244341"/>
    </source>
</evidence>
<dbReference type="Pfam" id="PF12146">
    <property type="entry name" value="Hydrolase_4"/>
    <property type="match status" value="1"/>
</dbReference>
<dbReference type="Gene3D" id="3.40.50.1820">
    <property type="entry name" value="alpha/beta hydrolase"/>
    <property type="match status" value="1"/>
</dbReference>
<reference evidence="3 4" key="1">
    <citation type="submission" date="2023-05" db="EMBL/GenBank/DDBJ databases">
        <title>A 100% complete, gapless, phased diploid assembly of the Scenedesmus obliquus UTEX 3031 genome.</title>
        <authorList>
            <person name="Biondi T.C."/>
            <person name="Hanschen E.R."/>
            <person name="Kwon T."/>
            <person name="Eng W."/>
            <person name="Kruse C.P.S."/>
            <person name="Koehler S.I."/>
            <person name="Kunde Y."/>
            <person name="Gleasner C.D."/>
            <person name="You Mak K.T."/>
            <person name="Polle J."/>
            <person name="Hovde B.T."/>
            <person name="Starkenburg S.R."/>
        </authorList>
    </citation>
    <scope>NUCLEOTIDE SEQUENCE [LARGE SCALE GENOMIC DNA]</scope>
    <source>
        <strain evidence="3 4">DOE0152z</strain>
    </source>
</reference>
<dbReference type="SUPFAM" id="SSF53474">
    <property type="entry name" value="alpha/beta-Hydrolases"/>
    <property type="match status" value="1"/>
</dbReference>
<gene>
    <name evidence="3" type="ORF">OEZ85_008952</name>
</gene>
<dbReference type="InterPro" id="IPR029058">
    <property type="entry name" value="AB_hydrolase_fold"/>
</dbReference>
<keyword evidence="4" id="KW-1185">Reference proteome</keyword>
<proteinExistence type="predicted"/>
<organism evidence="3 4">
    <name type="scientific">Tetradesmus obliquus</name>
    <name type="common">Green alga</name>
    <name type="synonym">Acutodesmus obliquus</name>
    <dbReference type="NCBI Taxonomy" id="3088"/>
    <lineage>
        <taxon>Eukaryota</taxon>
        <taxon>Viridiplantae</taxon>
        <taxon>Chlorophyta</taxon>
        <taxon>core chlorophytes</taxon>
        <taxon>Chlorophyceae</taxon>
        <taxon>CS clade</taxon>
        <taxon>Sphaeropleales</taxon>
        <taxon>Scenedesmaceae</taxon>
        <taxon>Tetradesmus</taxon>
    </lineage>
</organism>
<dbReference type="PANTHER" id="PTHR22946">
    <property type="entry name" value="DIENELACTONE HYDROLASE DOMAIN-CONTAINING PROTEIN-RELATED"/>
    <property type="match status" value="1"/>
</dbReference>
<dbReference type="PANTHER" id="PTHR22946:SF9">
    <property type="entry name" value="POLYKETIDE TRANSFERASE AF380"/>
    <property type="match status" value="1"/>
</dbReference>
<protein>
    <recommendedName>
        <fullName evidence="2">Serine aminopeptidase S33 domain-containing protein</fullName>
    </recommendedName>
</protein>
<dbReference type="Gene3D" id="1.10.10.800">
    <property type="match status" value="1"/>
</dbReference>
<evidence type="ECO:0000256" key="1">
    <source>
        <dbReference type="ARBA" id="ARBA00022801"/>
    </source>
</evidence>
<dbReference type="EMBL" id="CP126208">
    <property type="protein sequence ID" value="WIA09557.1"/>
    <property type="molecule type" value="Genomic_DNA"/>
</dbReference>
<evidence type="ECO:0000259" key="2">
    <source>
        <dbReference type="Pfam" id="PF12146"/>
    </source>
</evidence>
<dbReference type="InterPro" id="IPR050261">
    <property type="entry name" value="FrsA_esterase"/>
</dbReference>
<sequence length="297" mass="32113">MAHGMGAQKDMGLSFYAEAFASGGLAAFVFDYRSFGGSDGEPRQWVSPSRHVQDWHAAVQYVRTQLSGSVDSSRLCLWGTSFAGGHVLAVARDAPGITAIVSQVPHLDARAATLMSIKKRGIPKALLSLALGAADAIGSRLGLPPLYLPLVGPERSLAFMQLSEFETKEYFSKHPSVYQGGWQNKARAALVWELFAHKYSPIRSVPDLSCPIQFVAATEDVLCPVDQVLKAVRLAKHGVLLSRQCTHFELYRGKLFEGLVAEQVAFLRQHTGLAKAAAADMAPEGVSDAAGFQDQDR</sequence>
<evidence type="ECO:0000313" key="3">
    <source>
        <dbReference type="EMBL" id="WIA09557.1"/>
    </source>
</evidence>
<name>A0ABY8TMB6_TETOB</name>
<keyword evidence="1" id="KW-0378">Hydrolase</keyword>
<accession>A0ABY8TMB6</accession>
<feature type="domain" description="Serine aminopeptidase S33" evidence="2">
    <location>
        <begin position="2"/>
        <end position="231"/>
    </location>
</feature>